<dbReference type="Pfam" id="PF00622">
    <property type="entry name" value="SPRY"/>
    <property type="match status" value="1"/>
</dbReference>
<dbReference type="Proteomes" id="UP000663845">
    <property type="component" value="Unassembled WGS sequence"/>
</dbReference>
<dbReference type="InterPro" id="IPR042469">
    <property type="entry name" value="HECTD3"/>
</dbReference>
<accession>A0A813VF34</accession>
<evidence type="ECO:0000313" key="6">
    <source>
        <dbReference type="Proteomes" id="UP000663845"/>
    </source>
</evidence>
<dbReference type="GO" id="GO:0004842">
    <property type="term" value="F:ubiquitin-protein transferase activity"/>
    <property type="evidence" value="ECO:0007669"/>
    <property type="project" value="InterPro"/>
</dbReference>
<feature type="domain" description="HECT" evidence="4">
    <location>
        <begin position="2722"/>
        <end position="3048"/>
    </location>
</feature>
<gene>
    <name evidence="5" type="ORF">JYZ213_LOCUS7436</name>
</gene>
<reference evidence="5" key="1">
    <citation type="submission" date="2021-02" db="EMBL/GenBank/DDBJ databases">
        <authorList>
            <person name="Nowell W R."/>
        </authorList>
    </citation>
    <scope>NUCLEOTIDE SEQUENCE</scope>
</reference>
<dbReference type="CDD" id="cd11709">
    <property type="entry name" value="SPRY"/>
    <property type="match status" value="1"/>
</dbReference>
<dbReference type="InterPro" id="IPR000569">
    <property type="entry name" value="HECT_dom"/>
</dbReference>
<dbReference type="EMBL" id="CAJNOG010000049">
    <property type="protein sequence ID" value="CAF0842443.1"/>
    <property type="molecule type" value="Genomic_DNA"/>
</dbReference>
<dbReference type="PANTHER" id="PTHR46654:SF1">
    <property type="entry name" value="E3 UBIQUITIN-PROTEIN LIGASE HECTD3"/>
    <property type="match status" value="1"/>
</dbReference>
<sequence length="3070" mass="357286">MGQPLTTANTKLVEFIKSNDFRCNSKENISNNDINLLLTIIDTTNLKTQWIKQIQKKLNLLTMMTNFEMINNEIDNIFLTNAFVSIIDDYKQTIKDINDIRIRQEQLRLSFIKHIDEDKNFSHPTISRLVTQFQSLENNSSTRNIKVIEKLIENIFVNFSTNIISFKNVLSLLKQLTFDTINIYSVRNVLADFTKTFSNKSKNIPPNELIYLTLTDTYPTKTIRQLHKNQITGQFIATFILAHIDFHNTINDSQQSAFKSISFEFHPQVFKELFEIIKQLTILIKKDSNKNLVYILFFYLRLFITHLKILSTISRNLPLYPLIVNNEDITTDMDISSTLTDKEFDLSEFETHDTVQNWLDTLLILACNEQINVEEISICQEASKTIIYILNLKAISFTEKLKFIFKYVNENKYPILIEQLLNELNTNISLLNWINVLCDSNNEESEKIASFKILCSFIDIYLNSPNDIRTQRIEQILKTFQQLLLIRLASELVLTTFSFISKYLNYILINSKNKLTFMNDILVGLCLMTETENKFDFTIIQPIFITVLPLIAEFSIQNSDNQEIIYWLIGKMSRILLTGSLLNPLEMKYIEKLQSPLFAGGCERISLENNSYLSDLFISNIASYSQCTMTDYPHGQSSVDQDFLMSVYKNTDEGARLISKMKLHIKDKRCLLQKSIEQQANEACAALFAVYIKHYRRINLAKYELLRNNDEQPHSKLLSIFEYANRSQIIFGIRKGQGDDCNELYKQIKIKSYFLLFAVKEGHLMPIITNINDQRNLEKTNKKSSFRLLRNIFQACIRFKNSIVIKKKFDNEDILHRAINTYIYDNLIGDGSQLEVNELLQCMIQQFERAITRLITYRFVQNFILKIFNIEDKNRIISFLTIYPFFLRNINLNWSYLENILAINIQMKEDIANNYYSIIKTIFSYLLQSTFIDKTILERNTFGLLNLCYTSSDIDYLHRYEFIELLFQPFVHSIELSDIKIIGYYWFQLYILKLCENFKIKQDYIFSNLIFNELNECNENSKQNDVDIEFNSNQWLQLLLCCVYSYEHIRSLCSTYEYIEKLLNIYRNSHNQTTIILALKILRKLIIFLPENTNDNSMMMIKNFLNEILLSQNRTSDIFTELIYIYRSIITHKSAWQIMAIELIFHTIIEGVKSLESKQINNILTALCILGGYIQPFCLGSAVQVYVNSEMDSETRLAVIMKIDTKSRDLNEADARPYFVHYSDIDQTEWINADKLRIEIDVPSPNLLKLPISMENIYSLFDALVYFIEIDISLELKRRSIATLYRLLTNKKLVEMFLEKSYASIIVKLSTADLLSKHRQQPLDLRLWSKRHLEQYCLSLDRCESMQQIIEDTNITNNNKSLFTVWTDVPFTKDEAIMNSFSNNISQSYQWKPTGTKREIQLYKRGRIGNENIEIVSMPDEVPGERWFIENYGAIHEFPGRLNFFDTTAATSLATFIIHNLQFNEGKWYFCVRLKQGAFAQIGWATQGFQPSNTIGIGNDQYSWSYDGYQGMLYNNGEYPFLSDAIQWNLDDVCGCGIEIDGDQTRISYWYNGIPLGTPFTHHEPIGSTTTICNMLPNRHESNYFPGITLKVTEASAFASCELIFHPEEMIECPLPEGYKPLLMPILIIGDDTLVSYPYSAYLIDNYIPDYIYRPRNDYSTIFLRDFINDHHLKTTMICDDDNHQLILPENSGGFPLTIDHHGSLTISFDFEILIQLENCNIPLLIFDTPETLSIDIPSSNINDKLTHVTIVFQTDDQQIKIYINNKYRTLYNSIISPFDLHILPTMKARIQNLAIWHYALSEDLIHRLFTFSLSYVGTDYHKLNEYRTQVNSLTFSNDQTYFSNGLLVPFNEPFDEKKWEEKKKHTDEDESKYFKSIIGTNQSTIQLFGNETYLVLEKSHEPYSVHTFILDISIDNLPKINEQITLLIINEQTEIFITHDAQLCLSLLQKPKLESKSKFKLNEYVRILISVDEKSIKIYMDGLLELDTIIDNDQLTIKDKKIELFREYDVTKNTTNVNTLRIECKSVTYLNRATDEITDEMKSSNTSLEKLIVPPYPIMSPSLLLIGYDESQIKSAMNKKSTTNIQVLDTIIRENISWKFARAINKEKLKDLLKITEFDTDEKIASLADIMLVNWNEVRHTPSPAINTTNPLFSQTINHLNIDNSLTEWIQDKLSKTEEIDFMNQLIDLNQFGRDNEDQRKKIQKSIQYSHHQITRQHYSHIRSTCESGLISIYAHYTILNMLKVWSNDGSSLFPLEKLGDCTLIVALIRLLDYHYNYTRLHTDENIDRTSLLINSILTTETNELLKHEKITQDILSHNAPILYRLQMSIIVQSIQLLSNSSVLLSSCDYTDQSMIKQPNLNFILKIINLFIKLIQDKLPMKQDDVNTLVPILFPVPLINLLYDLFLMTPTHQSKINILHIFSTLIQSSNDFYLCEHIRKFLFCLFNELSSKLITSQAMKTFQSTLLDLVYLIFEKKEKKDGAIQSDFSSLFHDLLVIIDVINVLNDKTKQTSFPEAFLLQLQSIFHDDIQLIKDQTEKSNTYFDTIADLQLMNYMNNHPLVEFETTELINTLPMETTPDSTYYKTYPSLWHIPTIYIQNRAKIFHLFTKYIEKLLAIIDFSQVSGESPITDKIRTAKQYILYSTKLKHFNRAIDASTLETVNDIPSINFDTIKASINDEQGLQTMFNQAYEQLHDSAHIVFRRSTAQLWRAQYLEMHSTDQGGPYRDSISCMCSDLNSTQLSLFILCPNGRTNNGLNRDRWIPNVYPPNQPISNRIKKQYRFVGQLMGMAIRKKHYLDLKFPSLLWKQLVRETITTEDIEAINVQSFTIIDEIEKIIKQSSDTDIANNDLIRNILDELRFEVVCSSGQTYELVPGGKDILVTVLNFKEYSTSYREYRLNEFYRQIEFIRQGLYSVVPGYFLGLFTADELEEAVCGKGNMDIELLKRNTVYGGDHDQDSPLIEQFWIILRDMFTEEQKKLFLKFVWGRCTLPNRDDDFTSSFQIDSYDVPDGEVDGALPTAHTCSFALDLPSYSSIDIMYDRLNYAITYCSSIDGDGNLNEAAVLTDFQ</sequence>
<dbReference type="SMART" id="SM00119">
    <property type="entry name" value="HECTc"/>
    <property type="match status" value="1"/>
</dbReference>
<dbReference type="PANTHER" id="PTHR46654">
    <property type="entry name" value="E3 UBIQUITIN-PROTEIN LIGASE HECTD3"/>
    <property type="match status" value="1"/>
</dbReference>
<comment type="caution">
    <text evidence="5">The sequence shown here is derived from an EMBL/GenBank/DDBJ whole genome shotgun (WGS) entry which is preliminary data.</text>
</comment>
<protein>
    <submittedName>
        <fullName evidence="5">Uncharacterized protein</fullName>
    </submittedName>
</protein>
<dbReference type="InterPro" id="IPR043136">
    <property type="entry name" value="B30.2/SPRY_sf"/>
</dbReference>
<dbReference type="Gene3D" id="2.60.120.920">
    <property type="match status" value="1"/>
</dbReference>
<dbReference type="InterPro" id="IPR003877">
    <property type="entry name" value="SPRY_dom"/>
</dbReference>
<dbReference type="SUPFAM" id="SSF49899">
    <property type="entry name" value="Concanavalin A-like lectins/glucanases"/>
    <property type="match status" value="2"/>
</dbReference>
<dbReference type="PROSITE" id="PS50188">
    <property type="entry name" value="B302_SPRY"/>
    <property type="match status" value="1"/>
</dbReference>
<dbReference type="InterPro" id="IPR035983">
    <property type="entry name" value="Hect_E3_ubiquitin_ligase"/>
</dbReference>
<dbReference type="PROSITE" id="PS50237">
    <property type="entry name" value="HECT"/>
    <property type="match status" value="1"/>
</dbReference>
<evidence type="ECO:0000259" key="4">
    <source>
        <dbReference type="PROSITE" id="PS50237"/>
    </source>
</evidence>
<name>A0A813VF34_9BILA</name>
<organism evidence="5 6">
    <name type="scientific">Adineta steineri</name>
    <dbReference type="NCBI Taxonomy" id="433720"/>
    <lineage>
        <taxon>Eukaryota</taxon>
        <taxon>Metazoa</taxon>
        <taxon>Spiralia</taxon>
        <taxon>Gnathifera</taxon>
        <taxon>Rotifera</taxon>
        <taxon>Eurotatoria</taxon>
        <taxon>Bdelloidea</taxon>
        <taxon>Adinetida</taxon>
        <taxon>Adinetidae</taxon>
        <taxon>Adineta</taxon>
    </lineage>
</organism>
<dbReference type="InterPro" id="IPR013320">
    <property type="entry name" value="ConA-like_dom_sf"/>
</dbReference>
<dbReference type="InterPro" id="IPR001870">
    <property type="entry name" value="B30.2/SPRY"/>
</dbReference>
<dbReference type="Gene3D" id="3.30.2410.10">
    <property type="entry name" value="Hect, E3 ligase catalytic domain"/>
    <property type="match status" value="1"/>
</dbReference>
<evidence type="ECO:0000313" key="5">
    <source>
        <dbReference type="EMBL" id="CAF0842443.1"/>
    </source>
</evidence>
<keyword evidence="1 2" id="KW-0833">Ubl conjugation pathway</keyword>
<dbReference type="Gene3D" id="3.30.2160.10">
    <property type="entry name" value="Hect, E3 ligase catalytic domain"/>
    <property type="match status" value="1"/>
</dbReference>
<dbReference type="SUPFAM" id="SSF56204">
    <property type="entry name" value="Hect, E3 ligase catalytic domain"/>
    <property type="match status" value="1"/>
</dbReference>
<evidence type="ECO:0000256" key="2">
    <source>
        <dbReference type="PROSITE-ProRule" id="PRU00104"/>
    </source>
</evidence>
<evidence type="ECO:0000259" key="3">
    <source>
        <dbReference type="PROSITE" id="PS50188"/>
    </source>
</evidence>
<dbReference type="Gene3D" id="3.90.1750.10">
    <property type="entry name" value="Hect, E3 ligase catalytic domains"/>
    <property type="match status" value="1"/>
</dbReference>
<proteinExistence type="predicted"/>
<dbReference type="Pfam" id="PF00632">
    <property type="entry name" value="HECT"/>
    <property type="match status" value="1"/>
</dbReference>
<evidence type="ECO:0000256" key="1">
    <source>
        <dbReference type="ARBA" id="ARBA00022786"/>
    </source>
</evidence>
<feature type="domain" description="B30.2/SPRY" evidence="3">
    <location>
        <begin position="1395"/>
        <end position="1610"/>
    </location>
</feature>
<feature type="active site" description="Glycyl thioester intermediate" evidence="2">
    <location>
        <position position="3025"/>
    </location>
</feature>